<protein>
    <submittedName>
        <fullName evidence="9">M3 family oligoendopeptidase</fullName>
    </submittedName>
</protein>
<keyword evidence="5 6" id="KW-0482">Metalloprotease</keyword>
<dbReference type="InterPro" id="IPR045090">
    <property type="entry name" value="Pept_M3A_M3B"/>
</dbReference>
<evidence type="ECO:0000256" key="5">
    <source>
        <dbReference type="ARBA" id="ARBA00023049"/>
    </source>
</evidence>
<proteinExistence type="inferred from homology"/>
<evidence type="ECO:0000259" key="7">
    <source>
        <dbReference type="Pfam" id="PF01432"/>
    </source>
</evidence>
<name>A0ABS4A9R0_9PROT</name>
<dbReference type="Proteomes" id="UP000681594">
    <property type="component" value="Unassembled WGS sequence"/>
</dbReference>
<keyword evidence="2 6" id="KW-0479">Metal-binding</keyword>
<dbReference type="InterPro" id="IPR001567">
    <property type="entry name" value="Pept_M3A_M3B_dom"/>
</dbReference>
<dbReference type="InterPro" id="IPR042088">
    <property type="entry name" value="OligoPept_F_C"/>
</dbReference>
<dbReference type="InterPro" id="IPR011977">
    <property type="entry name" value="Pept_M3B_clade3"/>
</dbReference>
<comment type="cofactor">
    <cofactor evidence="6">
        <name>Zn(2+)</name>
        <dbReference type="ChEBI" id="CHEBI:29105"/>
    </cofactor>
    <text evidence="6">Binds 1 zinc ion.</text>
</comment>
<evidence type="ECO:0000256" key="4">
    <source>
        <dbReference type="ARBA" id="ARBA00022833"/>
    </source>
</evidence>
<accession>A0ABS4A9R0</accession>
<dbReference type="SUPFAM" id="SSF55486">
    <property type="entry name" value="Metalloproteases ('zincins'), catalytic domain"/>
    <property type="match status" value="1"/>
</dbReference>
<evidence type="ECO:0000256" key="2">
    <source>
        <dbReference type="ARBA" id="ARBA00022723"/>
    </source>
</evidence>
<keyword evidence="4 6" id="KW-0862">Zinc</keyword>
<evidence type="ECO:0000259" key="8">
    <source>
        <dbReference type="Pfam" id="PF08439"/>
    </source>
</evidence>
<dbReference type="Pfam" id="PF08439">
    <property type="entry name" value="Peptidase_M3_N"/>
    <property type="match status" value="1"/>
</dbReference>
<comment type="caution">
    <text evidence="9">The sequence shown here is derived from an EMBL/GenBank/DDBJ whole genome shotgun (WGS) entry which is preliminary data.</text>
</comment>
<reference evidence="9 10" key="1">
    <citation type="submission" date="2021-03" db="EMBL/GenBank/DDBJ databases">
        <authorList>
            <person name="So Y."/>
        </authorList>
    </citation>
    <scope>NUCLEOTIDE SEQUENCE [LARGE SCALE GENOMIC DNA]</scope>
    <source>
        <strain evidence="9 10">SSH11</strain>
    </source>
</reference>
<feature type="domain" description="Oligopeptidase F N-terminal" evidence="8">
    <location>
        <begin position="130"/>
        <end position="198"/>
    </location>
</feature>
<evidence type="ECO:0000256" key="1">
    <source>
        <dbReference type="ARBA" id="ARBA00022670"/>
    </source>
</evidence>
<dbReference type="Gene3D" id="1.20.140.70">
    <property type="entry name" value="Oligopeptidase f, N-terminal domain"/>
    <property type="match status" value="1"/>
</dbReference>
<evidence type="ECO:0000313" key="10">
    <source>
        <dbReference type="Proteomes" id="UP000681594"/>
    </source>
</evidence>
<evidence type="ECO:0000313" key="9">
    <source>
        <dbReference type="EMBL" id="MBP0443728.1"/>
    </source>
</evidence>
<dbReference type="NCBIfam" id="TIGR02290">
    <property type="entry name" value="M3_fam_3"/>
    <property type="match status" value="1"/>
</dbReference>
<feature type="domain" description="Peptidase M3A/M3B catalytic" evidence="7">
    <location>
        <begin position="218"/>
        <end position="599"/>
    </location>
</feature>
<dbReference type="Gene3D" id="1.10.1370.20">
    <property type="entry name" value="Oligoendopeptidase f, C-terminal domain"/>
    <property type="match status" value="1"/>
</dbReference>
<evidence type="ECO:0000256" key="6">
    <source>
        <dbReference type="RuleBase" id="RU003435"/>
    </source>
</evidence>
<dbReference type="EMBL" id="JAGIZB010000002">
    <property type="protein sequence ID" value="MBP0443728.1"/>
    <property type="molecule type" value="Genomic_DNA"/>
</dbReference>
<sequence length="614" mass="69456">MNLHKPLPLRDTEARIGGAREGEVLPEWDLRDLYARPDDPRLLGDLDAAEASARAFEGRYAGKLASLSGDALEAGLREYERIEEVLGRAMSYAQLLFSGDAQNAENGRFYQTMQERVTLIGSHLLFFTLELNRLDDSLLESRMASSAALARWRPWLRDLRVFRPHQLSDEAEKLLHEKEVTGRSAWNRLFDETIAHMRVPVTREGRAEELTVSAALNLLSNRDRAVREAAAAGISKAFGENVRLFSLITNTLAKDKEIIDGWRNYPRPGTSRNRANMVEDEVVDALVSAVVESYPRLSHRYYAMKAKWLGLDRMKHWDRNAPLPGDVDRTIPWRDAQERVLTAYGAFSPELASLGRDFFDKPWIDAALRPGKASGAFAHPTVPSAHPYLLVNYHGKTRDVMTLAHELGHGVHQRLAAQQGYLMSGTPLTLAETASVFGEMLTFRAMLDGETDPARRRLMLASKVEDMLNTVVRQIAFYRFETLLHDERRTGEVSSERIAEIWMQVQRESLGPAFDFTPDYGVYWSYIPHFVHTPFYVYAYAFGDCLVNALYGVYQDGQVPDFEAKYLDLLRAGGTLRHQELLAPFGLDASDPKFWMRGLDVIAGFIDELERADG</sequence>
<dbReference type="CDD" id="cd09610">
    <property type="entry name" value="M3B_PepF"/>
    <property type="match status" value="1"/>
</dbReference>
<evidence type="ECO:0000256" key="3">
    <source>
        <dbReference type="ARBA" id="ARBA00022801"/>
    </source>
</evidence>
<keyword evidence="1 6" id="KW-0645">Protease</keyword>
<gene>
    <name evidence="9" type="ORF">J8J14_02960</name>
</gene>
<dbReference type="PANTHER" id="PTHR11804">
    <property type="entry name" value="PROTEASE M3 THIMET OLIGOPEPTIDASE-RELATED"/>
    <property type="match status" value="1"/>
</dbReference>
<dbReference type="InterPro" id="IPR013647">
    <property type="entry name" value="OligopepF_N_dom"/>
</dbReference>
<keyword evidence="10" id="KW-1185">Reference proteome</keyword>
<comment type="similarity">
    <text evidence="6">Belongs to the peptidase M3 family.</text>
</comment>
<organism evidence="9 10">
    <name type="scientific">Pararoseomonas baculiformis</name>
    <dbReference type="NCBI Taxonomy" id="2820812"/>
    <lineage>
        <taxon>Bacteria</taxon>
        <taxon>Pseudomonadati</taxon>
        <taxon>Pseudomonadota</taxon>
        <taxon>Alphaproteobacteria</taxon>
        <taxon>Acetobacterales</taxon>
        <taxon>Acetobacteraceae</taxon>
        <taxon>Pararoseomonas</taxon>
    </lineage>
</organism>
<keyword evidence="3 6" id="KW-0378">Hydrolase</keyword>
<dbReference type="RefSeq" id="WP_209377946.1">
    <property type="nucleotide sequence ID" value="NZ_JAGIZB010000002.1"/>
</dbReference>
<dbReference type="Pfam" id="PF01432">
    <property type="entry name" value="Peptidase_M3"/>
    <property type="match status" value="1"/>
</dbReference>
<dbReference type="PANTHER" id="PTHR11804:SF5">
    <property type="entry name" value="OLIGOENDOPEPTIDASE F"/>
    <property type="match status" value="1"/>
</dbReference>